<dbReference type="AlphaFoldDB" id="A0A9P5MUI5"/>
<name>A0A9P5MUI5_9AGAM</name>
<feature type="signal peptide" evidence="1">
    <location>
        <begin position="1"/>
        <end position="27"/>
    </location>
</feature>
<organism evidence="2 3">
    <name type="scientific">Russula ochroleuca</name>
    <dbReference type="NCBI Taxonomy" id="152965"/>
    <lineage>
        <taxon>Eukaryota</taxon>
        <taxon>Fungi</taxon>
        <taxon>Dikarya</taxon>
        <taxon>Basidiomycota</taxon>
        <taxon>Agaricomycotina</taxon>
        <taxon>Agaricomycetes</taxon>
        <taxon>Russulales</taxon>
        <taxon>Russulaceae</taxon>
        <taxon>Russula</taxon>
    </lineage>
</organism>
<gene>
    <name evidence="2" type="ORF">DFH94DRAFT_36036</name>
</gene>
<sequence>MQRHMRRRQNARFSLVLLSAFEELAEVLVIDFDAPAHGGISFGAKLAAGGSTWYSSLSILFGEVILHLRSAHSNGDVSRYHILVEPAHTILAQAFLGVLRLDDSINKENVGDNSPRQIRCPTLGRPCAVREPVITYTRCDDVFV</sequence>
<evidence type="ECO:0000313" key="2">
    <source>
        <dbReference type="EMBL" id="KAF8479009.1"/>
    </source>
</evidence>
<protein>
    <submittedName>
        <fullName evidence="2">Uncharacterized protein</fullName>
    </submittedName>
</protein>
<dbReference type="EMBL" id="WHVB01000010">
    <property type="protein sequence ID" value="KAF8479009.1"/>
    <property type="molecule type" value="Genomic_DNA"/>
</dbReference>
<keyword evidence="1" id="KW-0732">Signal</keyword>
<feature type="chain" id="PRO_5040384828" evidence="1">
    <location>
        <begin position="28"/>
        <end position="144"/>
    </location>
</feature>
<reference evidence="2" key="1">
    <citation type="submission" date="2019-10" db="EMBL/GenBank/DDBJ databases">
        <authorList>
            <consortium name="DOE Joint Genome Institute"/>
            <person name="Kuo A."/>
            <person name="Miyauchi S."/>
            <person name="Kiss E."/>
            <person name="Drula E."/>
            <person name="Kohler A."/>
            <person name="Sanchez-Garcia M."/>
            <person name="Andreopoulos B."/>
            <person name="Barry K.W."/>
            <person name="Bonito G."/>
            <person name="Buee M."/>
            <person name="Carver A."/>
            <person name="Chen C."/>
            <person name="Cichocki N."/>
            <person name="Clum A."/>
            <person name="Culley D."/>
            <person name="Crous P.W."/>
            <person name="Fauchery L."/>
            <person name="Girlanda M."/>
            <person name="Hayes R."/>
            <person name="Keri Z."/>
            <person name="LaButti K."/>
            <person name="Lipzen A."/>
            <person name="Lombard V."/>
            <person name="Magnuson J."/>
            <person name="Maillard F."/>
            <person name="Morin E."/>
            <person name="Murat C."/>
            <person name="Nolan M."/>
            <person name="Ohm R."/>
            <person name="Pangilinan J."/>
            <person name="Pereira M."/>
            <person name="Perotto S."/>
            <person name="Peter M."/>
            <person name="Riley R."/>
            <person name="Sitrit Y."/>
            <person name="Stielow B."/>
            <person name="Szollosi G."/>
            <person name="Zifcakova L."/>
            <person name="Stursova M."/>
            <person name="Spatafora J.W."/>
            <person name="Tedersoo L."/>
            <person name="Vaario L.-M."/>
            <person name="Yamada A."/>
            <person name="Yan M."/>
            <person name="Wang P."/>
            <person name="Xu J."/>
            <person name="Bruns T."/>
            <person name="Baldrian P."/>
            <person name="Vilgalys R."/>
            <person name="Henrissat B."/>
            <person name="Grigoriev I.V."/>
            <person name="Hibbett D."/>
            <person name="Nagy L.G."/>
            <person name="Martin F.M."/>
        </authorList>
    </citation>
    <scope>NUCLEOTIDE SEQUENCE</scope>
    <source>
        <strain evidence="2">Prilba</strain>
    </source>
</reference>
<dbReference type="Proteomes" id="UP000759537">
    <property type="component" value="Unassembled WGS sequence"/>
</dbReference>
<evidence type="ECO:0000313" key="3">
    <source>
        <dbReference type="Proteomes" id="UP000759537"/>
    </source>
</evidence>
<comment type="caution">
    <text evidence="2">The sequence shown here is derived from an EMBL/GenBank/DDBJ whole genome shotgun (WGS) entry which is preliminary data.</text>
</comment>
<keyword evidence="3" id="KW-1185">Reference proteome</keyword>
<evidence type="ECO:0000256" key="1">
    <source>
        <dbReference type="SAM" id="SignalP"/>
    </source>
</evidence>
<dbReference type="OrthoDB" id="7464126at2759"/>
<reference evidence="2" key="2">
    <citation type="journal article" date="2020" name="Nat. Commun.">
        <title>Large-scale genome sequencing of mycorrhizal fungi provides insights into the early evolution of symbiotic traits.</title>
        <authorList>
            <person name="Miyauchi S."/>
            <person name="Kiss E."/>
            <person name="Kuo A."/>
            <person name="Drula E."/>
            <person name="Kohler A."/>
            <person name="Sanchez-Garcia M."/>
            <person name="Morin E."/>
            <person name="Andreopoulos B."/>
            <person name="Barry K.W."/>
            <person name="Bonito G."/>
            <person name="Buee M."/>
            <person name="Carver A."/>
            <person name="Chen C."/>
            <person name="Cichocki N."/>
            <person name="Clum A."/>
            <person name="Culley D."/>
            <person name="Crous P.W."/>
            <person name="Fauchery L."/>
            <person name="Girlanda M."/>
            <person name="Hayes R.D."/>
            <person name="Keri Z."/>
            <person name="LaButti K."/>
            <person name="Lipzen A."/>
            <person name="Lombard V."/>
            <person name="Magnuson J."/>
            <person name="Maillard F."/>
            <person name="Murat C."/>
            <person name="Nolan M."/>
            <person name="Ohm R.A."/>
            <person name="Pangilinan J."/>
            <person name="Pereira M.F."/>
            <person name="Perotto S."/>
            <person name="Peter M."/>
            <person name="Pfister S."/>
            <person name="Riley R."/>
            <person name="Sitrit Y."/>
            <person name="Stielow J.B."/>
            <person name="Szollosi G."/>
            <person name="Zifcakova L."/>
            <person name="Stursova M."/>
            <person name="Spatafora J.W."/>
            <person name="Tedersoo L."/>
            <person name="Vaario L.M."/>
            <person name="Yamada A."/>
            <person name="Yan M."/>
            <person name="Wang P."/>
            <person name="Xu J."/>
            <person name="Bruns T."/>
            <person name="Baldrian P."/>
            <person name="Vilgalys R."/>
            <person name="Dunand C."/>
            <person name="Henrissat B."/>
            <person name="Grigoriev I.V."/>
            <person name="Hibbett D."/>
            <person name="Nagy L.G."/>
            <person name="Martin F.M."/>
        </authorList>
    </citation>
    <scope>NUCLEOTIDE SEQUENCE</scope>
    <source>
        <strain evidence="2">Prilba</strain>
    </source>
</reference>
<proteinExistence type="predicted"/>
<accession>A0A9P5MUI5</accession>